<gene>
    <name evidence="1" type="ORF">BH720_009130</name>
</gene>
<dbReference type="Proteomes" id="UP000095472">
    <property type="component" value="Chromosome"/>
</dbReference>
<keyword evidence="2" id="KW-1185">Reference proteome</keyword>
<evidence type="ECO:0000313" key="1">
    <source>
        <dbReference type="EMBL" id="XPM65723.1"/>
    </source>
</evidence>
<dbReference type="EMBL" id="CP182909">
    <property type="protein sequence ID" value="XPM65723.1"/>
    <property type="molecule type" value="Genomic_DNA"/>
</dbReference>
<evidence type="ECO:0000313" key="2">
    <source>
        <dbReference type="Proteomes" id="UP000095472"/>
    </source>
</evidence>
<reference evidence="1 2" key="1">
    <citation type="journal article" date="2016" name="Genome Announc.">
        <title>Draft Genome Sequence of the Thermotolerant Cyanobacterium Desertifilum sp. IPPAS B-1220.</title>
        <authorList>
            <person name="Mironov K.S."/>
            <person name="Sinetova M.A."/>
            <person name="Bolatkhan K."/>
            <person name="Zayadan B.K."/>
            <person name="Ustinova V.V."/>
            <person name="Kupriyanova E.V."/>
            <person name="Skrypnik A.N."/>
            <person name="Gogoleva N.E."/>
            <person name="Gogolev Y.V."/>
            <person name="Los D.A."/>
        </authorList>
    </citation>
    <scope>NUCLEOTIDE SEQUENCE [LARGE SCALE GENOMIC DNA]</scope>
    <source>
        <strain evidence="1 2">IPPAS B-1220</strain>
    </source>
</reference>
<name>A0ACD5GXK5_9CYAN</name>
<proteinExistence type="predicted"/>
<protein>
    <submittedName>
        <fullName evidence="1">Pentapeptide repeat-containing protein</fullName>
    </submittedName>
</protein>
<accession>A0ACD5GXK5</accession>
<sequence length="245" mass="26818">MSHLDYANQNLQNRSFKGLDLAGVDFSCCDLRGCNFTGANLTGANLQGCITGQSRRQVYQLIAVAIAASVAVVGFSILLSQVVMQWFGDISATRFNFILYGLALAFSFLFRQGILPNIPLVPTVFGLAALTLLLAAMSLLTVGLFFVVLSNFSDGAIAPGFFLLGVMALSGFICFWVLRWLIQSIRTHPGTSFHKANLTQADLSYSKLQNADFSLANLTGACIFDWEILGDNRFLGSYCEYLYIR</sequence>
<organism evidence="1 2">
    <name type="scientific">Desertifilum tharense IPPAS B-1220</name>
    <dbReference type="NCBI Taxonomy" id="1781255"/>
    <lineage>
        <taxon>Bacteria</taxon>
        <taxon>Bacillati</taxon>
        <taxon>Cyanobacteriota</taxon>
        <taxon>Cyanophyceae</taxon>
        <taxon>Desertifilales</taxon>
        <taxon>Desertifilaceae</taxon>
        <taxon>Desertifilum</taxon>
    </lineage>
</organism>